<protein>
    <submittedName>
        <fullName evidence="3">Salt-stress induced outer membrane protein</fullName>
    </submittedName>
</protein>
<dbReference type="RefSeq" id="WP_284324671.1">
    <property type="nucleotide sequence ID" value="NZ_BSPP01000005.1"/>
</dbReference>
<feature type="signal peptide" evidence="2">
    <location>
        <begin position="1"/>
        <end position="24"/>
    </location>
</feature>
<keyword evidence="4" id="KW-1185">Reference proteome</keyword>
<dbReference type="Pfam" id="PF04338">
    <property type="entry name" value="DUF481"/>
    <property type="match status" value="1"/>
</dbReference>
<accession>A0AA37WZC5</accession>
<keyword evidence="2" id="KW-0732">Signal</keyword>
<evidence type="ECO:0000313" key="4">
    <source>
        <dbReference type="Proteomes" id="UP001157355"/>
    </source>
</evidence>
<organism evidence="3 4">
    <name type="scientific">Cypionkella aquatica</name>
    <dbReference type="NCBI Taxonomy" id="1756042"/>
    <lineage>
        <taxon>Bacteria</taxon>
        <taxon>Pseudomonadati</taxon>
        <taxon>Pseudomonadota</taxon>
        <taxon>Alphaproteobacteria</taxon>
        <taxon>Rhodobacterales</taxon>
        <taxon>Paracoccaceae</taxon>
        <taxon>Cypionkella</taxon>
    </lineage>
</organism>
<name>A0AA37WZC5_9RHOB</name>
<evidence type="ECO:0000313" key="3">
    <source>
        <dbReference type="EMBL" id="GLS86448.1"/>
    </source>
</evidence>
<proteinExistence type="predicted"/>
<comment type="caution">
    <text evidence="3">The sequence shown here is derived from an EMBL/GenBank/DDBJ whole genome shotgun (WGS) entry which is preliminary data.</text>
</comment>
<dbReference type="EMBL" id="BSPP01000005">
    <property type="protein sequence ID" value="GLS86448.1"/>
    <property type="molecule type" value="Genomic_DNA"/>
</dbReference>
<feature type="region of interest" description="Disordered" evidence="1">
    <location>
        <begin position="58"/>
        <end position="81"/>
    </location>
</feature>
<dbReference type="InterPro" id="IPR007433">
    <property type="entry name" value="DUF481"/>
</dbReference>
<reference evidence="3 4" key="1">
    <citation type="journal article" date="2014" name="Int. J. Syst. Evol. Microbiol.">
        <title>Complete genome sequence of Corynebacterium casei LMG S-19264T (=DSM 44701T), isolated from a smear-ripened cheese.</title>
        <authorList>
            <consortium name="US DOE Joint Genome Institute (JGI-PGF)"/>
            <person name="Walter F."/>
            <person name="Albersmeier A."/>
            <person name="Kalinowski J."/>
            <person name="Ruckert C."/>
        </authorList>
    </citation>
    <scope>NUCLEOTIDE SEQUENCE [LARGE SCALE GENOMIC DNA]</scope>
    <source>
        <strain evidence="3 4">NBRC 111766</strain>
    </source>
</reference>
<evidence type="ECO:0000256" key="1">
    <source>
        <dbReference type="SAM" id="MobiDB-lite"/>
    </source>
</evidence>
<evidence type="ECO:0000256" key="2">
    <source>
        <dbReference type="SAM" id="SignalP"/>
    </source>
</evidence>
<gene>
    <name evidence="3" type="primary">SspA</name>
    <name evidence="3" type="ORF">GCM10010873_14220</name>
</gene>
<dbReference type="Proteomes" id="UP001157355">
    <property type="component" value="Unassembled WGS sequence"/>
</dbReference>
<feature type="compositionally biased region" description="Polar residues" evidence="1">
    <location>
        <begin position="60"/>
        <end position="81"/>
    </location>
</feature>
<sequence>MKNVTRIAAVSAFALAVGSLPAVAQTTLLGTNAVDDQIDDLTIQANRDMARGNDELRFGNQESRQGMSGSASLGYSGKTGNNESQDFSAGARLRFAQDRFVQTLGFVIDYSEADNVKSKEDVSAVYDANYYFNDQFYGFVLGRINTNGLASVATEDNNPATALSKDAFLGFGPGYRIVNTDTVAWRMQAGVGISYLEFGDDNSTTESAGIVSSRFFYKFNDNVFASMDTDIVKSDTALRIGNDLGVNFKITDAFATRVSYLTEYNDSRAIRADNKLGVSLVYGF</sequence>
<feature type="chain" id="PRO_5041237722" evidence="2">
    <location>
        <begin position="25"/>
        <end position="284"/>
    </location>
</feature>
<dbReference type="AlphaFoldDB" id="A0AA37WZC5"/>